<comment type="caution">
    <text evidence="2">The sequence shown here is derived from an EMBL/GenBank/DDBJ whole genome shotgun (WGS) entry which is preliminary data.</text>
</comment>
<reference evidence="2" key="1">
    <citation type="journal article" date="2020" name="mSystems">
        <title>Genome- and Community-Level Interaction Insights into Carbon Utilization and Element Cycling Functions of Hydrothermarchaeota in Hydrothermal Sediment.</title>
        <authorList>
            <person name="Zhou Z."/>
            <person name="Liu Y."/>
            <person name="Xu W."/>
            <person name="Pan J."/>
            <person name="Luo Z.H."/>
            <person name="Li M."/>
        </authorList>
    </citation>
    <scope>NUCLEOTIDE SEQUENCE [LARGE SCALE GENOMIC DNA]</scope>
    <source>
        <strain evidence="2">SpSt-605</strain>
    </source>
</reference>
<proteinExistence type="predicted"/>
<protein>
    <recommendedName>
        <fullName evidence="1">DUF2148 domain-containing protein</fullName>
    </recommendedName>
</protein>
<gene>
    <name evidence="2" type="ORF">ENT73_03950</name>
</gene>
<feature type="domain" description="DUF2148" evidence="1">
    <location>
        <begin position="113"/>
        <end position="179"/>
    </location>
</feature>
<organism evidence="2">
    <name type="scientific">Caldimicrobium thiodismutans</name>
    <dbReference type="NCBI Taxonomy" id="1653476"/>
    <lineage>
        <taxon>Bacteria</taxon>
        <taxon>Pseudomonadati</taxon>
        <taxon>Thermodesulfobacteriota</taxon>
        <taxon>Thermodesulfobacteria</taxon>
        <taxon>Thermodesulfobacteriales</taxon>
        <taxon>Thermodesulfobacteriaceae</taxon>
        <taxon>Caldimicrobium</taxon>
    </lineage>
</organism>
<name>A0A832LUQ6_9BACT</name>
<dbReference type="AlphaFoldDB" id="A0A832LUQ6"/>
<dbReference type="PANTHER" id="PTHR40101:SF1">
    <property type="entry name" value="4FE-4S DOMAIN-CONTAINING PROTEIN"/>
    <property type="match status" value="1"/>
</dbReference>
<dbReference type="InterPro" id="IPR000415">
    <property type="entry name" value="Nitroreductase-like"/>
</dbReference>
<sequence>MRLNPEKEAVEKLALELLVAARTAPKARGQDDLVLALITEKEEMEKIAKEMEKIAERGDAYKFFKRDAENLRNSEALVLISLDFKRPVGVNCGACGFSCESILKEQKRGEDYEGPLCAMRLIDLGIAIGSAVSKAKDLCIDNRVMYTIGVAVKKLGLMPGQVILGIPLSVKGKNIYFDRRT</sequence>
<dbReference type="GO" id="GO:0016491">
    <property type="term" value="F:oxidoreductase activity"/>
    <property type="evidence" value="ECO:0007669"/>
    <property type="project" value="InterPro"/>
</dbReference>
<dbReference type="PANTHER" id="PTHR40101">
    <property type="entry name" value="CONSERVED PROTEIN"/>
    <property type="match status" value="1"/>
</dbReference>
<dbReference type="EMBL" id="DSZU01000067">
    <property type="protein sequence ID" value="HGV55222.1"/>
    <property type="molecule type" value="Genomic_DNA"/>
</dbReference>
<dbReference type="Gene3D" id="3.40.109.10">
    <property type="entry name" value="NADH Oxidase"/>
    <property type="match status" value="1"/>
</dbReference>
<dbReference type="Pfam" id="PF09918">
    <property type="entry name" value="DUF2148"/>
    <property type="match status" value="1"/>
</dbReference>
<accession>A0A832LUQ6</accession>
<dbReference type="InterPro" id="IPR019224">
    <property type="entry name" value="DUF2148"/>
</dbReference>
<evidence type="ECO:0000259" key="1">
    <source>
        <dbReference type="Pfam" id="PF09918"/>
    </source>
</evidence>
<evidence type="ECO:0000313" key="2">
    <source>
        <dbReference type="EMBL" id="HGV55222.1"/>
    </source>
</evidence>